<evidence type="ECO:0000256" key="1">
    <source>
        <dbReference type="SAM" id="MobiDB-lite"/>
    </source>
</evidence>
<protein>
    <submittedName>
        <fullName evidence="2">Uncharacterized protein</fullName>
    </submittedName>
</protein>
<feature type="compositionally biased region" description="Polar residues" evidence="1">
    <location>
        <begin position="14"/>
        <end position="23"/>
    </location>
</feature>
<keyword evidence="3" id="KW-1185">Reference proteome</keyword>
<dbReference type="InParanoid" id="A0A2T3A9K1"/>
<dbReference type="Proteomes" id="UP000241462">
    <property type="component" value="Unassembled WGS sequence"/>
</dbReference>
<proteinExistence type="predicted"/>
<organism evidence="2 3">
    <name type="scientific">Coniella lustricola</name>
    <dbReference type="NCBI Taxonomy" id="2025994"/>
    <lineage>
        <taxon>Eukaryota</taxon>
        <taxon>Fungi</taxon>
        <taxon>Dikarya</taxon>
        <taxon>Ascomycota</taxon>
        <taxon>Pezizomycotina</taxon>
        <taxon>Sordariomycetes</taxon>
        <taxon>Sordariomycetidae</taxon>
        <taxon>Diaporthales</taxon>
        <taxon>Schizoparmaceae</taxon>
        <taxon>Coniella</taxon>
    </lineage>
</organism>
<feature type="compositionally biased region" description="Low complexity" evidence="1">
    <location>
        <begin position="96"/>
        <end position="122"/>
    </location>
</feature>
<sequence length="221" mass="23156">MAVGGIHPTHETSKTTMSGLPTVRGTVSTVSVQTRGCESQCVTPTVSTTTSTTTSIMVPEFRAQQEESTMVGPESSRTSDHSVWIQPWLTIATTSKTLPASPSSTPLTSISTSSSSWRLGSPTPRPTQTRIGMKSPLQANPSAYATSTSTATTATSPDSDGPDTWPTCPSGFIGIPESWLRKSTVAVTETRLVSACETSSSTSPSTLRSIPFGHATASWKA</sequence>
<feature type="region of interest" description="Disordered" evidence="1">
    <location>
        <begin position="96"/>
        <end position="167"/>
    </location>
</feature>
<feature type="compositionally biased region" description="Low complexity" evidence="1">
    <location>
        <begin position="142"/>
        <end position="156"/>
    </location>
</feature>
<evidence type="ECO:0000313" key="2">
    <source>
        <dbReference type="EMBL" id="PSR87255.1"/>
    </source>
</evidence>
<dbReference type="EMBL" id="KZ678431">
    <property type="protein sequence ID" value="PSR87255.1"/>
    <property type="molecule type" value="Genomic_DNA"/>
</dbReference>
<reference evidence="2 3" key="1">
    <citation type="journal article" date="2018" name="Mycol. Prog.">
        <title>Coniella lustricola, a new species from submerged detritus.</title>
        <authorList>
            <person name="Raudabaugh D.B."/>
            <person name="Iturriaga T."/>
            <person name="Carver A."/>
            <person name="Mondo S."/>
            <person name="Pangilinan J."/>
            <person name="Lipzen A."/>
            <person name="He G."/>
            <person name="Amirebrahimi M."/>
            <person name="Grigoriev I.V."/>
            <person name="Miller A.N."/>
        </authorList>
    </citation>
    <scope>NUCLEOTIDE SEQUENCE [LARGE SCALE GENOMIC DNA]</scope>
    <source>
        <strain evidence="2 3">B22-T-1</strain>
    </source>
</reference>
<evidence type="ECO:0000313" key="3">
    <source>
        <dbReference type="Proteomes" id="UP000241462"/>
    </source>
</evidence>
<name>A0A2T3A9K1_9PEZI</name>
<accession>A0A2T3A9K1</accession>
<feature type="region of interest" description="Disordered" evidence="1">
    <location>
        <begin position="1"/>
        <end position="23"/>
    </location>
</feature>
<gene>
    <name evidence="2" type="ORF">BD289DRAFT_473903</name>
</gene>
<dbReference type="AlphaFoldDB" id="A0A2T3A9K1"/>